<gene>
    <name evidence="2" type="ORF">JQX41_19220</name>
    <name evidence="3" type="ORF">JQX48_19240</name>
</gene>
<feature type="domain" description="DUF6795" evidence="1">
    <location>
        <begin position="22"/>
        <end position="116"/>
    </location>
</feature>
<dbReference type="GeneID" id="62642166"/>
<dbReference type="EMBL" id="JAFBXE010000015">
    <property type="protein sequence ID" value="MBM2414456.1"/>
    <property type="molecule type" value="Genomic_DNA"/>
</dbReference>
<dbReference type="RefSeq" id="WP_085631481.1">
    <property type="nucleotide sequence ID" value="NZ_JAFBWU010000015.1"/>
</dbReference>
<dbReference type="InterPro" id="IPR046474">
    <property type="entry name" value="DUF6795"/>
</dbReference>
<dbReference type="SUPFAM" id="SSF49464">
    <property type="entry name" value="Carboxypeptidase regulatory domain-like"/>
    <property type="match status" value="1"/>
</dbReference>
<dbReference type="AlphaFoldDB" id="A0A9Q2NV94"/>
<dbReference type="Pfam" id="PF20598">
    <property type="entry name" value="DUF6795"/>
    <property type="match status" value="1"/>
</dbReference>
<accession>A0A9Q2NV94</accession>
<evidence type="ECO:0000259" key="1">
    <source>
        <dbReference type="Pfam" id="PF20598"/>
    </source>
</evidence>
<protein>
    <submittedName>
        <fullName evidence="2">Carboxypeptidase regulatory-like domain-containing protein</fullName>
    </submittedName>
</protein>
<sequence>MAFGGSLVLASALEGRLLDGEGGHPVSGVTIKRNWSWAWTNREGSDETVTDSEGRFRFQEVVGRSLTAKFVPHEPNVRQEITAELPGGSLTLLSLQKSNYETNGELGGKPLRIACRTDLEPDARGFFWGTCEYDP</sequence>
<organism evidence="2 4">
    <name type="scientific">Marivita cryptomonadis</name>
    <dbReference type="NCBI Taxonomy" id="505252"/>
    <lineage>
        <taxon>Bacteria</taxon>
        <taxon>Pseudomonadati</taxon>
        <taxon>Pseudomonadota</taxon>
        <taxon>Alphaproteobacteria</taxon>
        <taxon>Rhodobacterales</taxon>
        <taxon>Roseobacteraceae</taxon>
        <taxon>Marivita</taxon>
    </lineage>
</organism>
<evidence type="ECO:0000313" key="2">
    <source>
        <dbReference type="EMBL" id="MBM2414456.1"/>
    </source>
</evidence>
<proteinExistence type="predicted"/>
<dbReference type="InterPro" id="IPR008969">
    <property type="entry name" value="CarboxyPept-like_regulatory"/>
</dbReference>
<keyword evidence="5" id="KW-1185">Reference proteome</keyword>
<dbReference type="OrthoDB" id="7844887at2"/>
<dbReference type="GO" id="GO:0004180">
    <property type="term" value="F:carboxypeptidase activity"/>
    <property type="evidence" value="ECO:0007669"/>
    <property type="project" value="UniProtKB-KW"/>
</dbReference>
<dbReference type="EMBL" id="JAFBXF010000015">
    <property type="protein sequence ID" value="MBM2419127.1"/>
    <property type="molecule type" value="Genomic_DNA"/>
</dbReference>
<dbReference type="Proteomes" id="UP000755667">
    <property type="component" value="Unassembled WGS sequence"/>
</dbReference>
<keyword evidence="2" id="KW-0378">Hydrolase</keyword>
<evidence type="ECO:0000313" key="3">
    <source>
        <dbReference type="EMBL" id="MBM2419127.1"/>
    </source>
</evidence>
<keyword evidence="2" id="KW-0645">Protease</keyword>
<keyword evidence="2" id="KW-0121">Carboxypeptidase</keyword>
<evidence type="ECO:0000313" key="5">
    <source>
        <dbReference type="Proteomes" id="UP000809440"/>
    </source>
</evidence>
<name>A0A9Q2NV94_9RHOB</name>
<comment type="caution">
    <text evidence="2">The sequence shown here is derived from an EMBL/GenBank/DDBJ whole genome shotgun (WGS) entry which is preliminary data.</text>
</comment>
<dbReference type="Proteomes" id="UP000809440">
    <property type="component" value="Unassembled WGS sequence"/>
</dbReference>
<reference evidence="2 5" key="1">
    <citation type="submission" date="2021-01" db="EMBL/GenBank/DDBJ databases">
        <title>Diatom-associated Roseobacters Show Island Model of Population Structure.</title>
        <authorList>
            <person name="Qu L."/>
            <person name="Feng X."/>
            <person name="Chen Y."/>
            <person name="Li L."/>
            <person name="Wang X."/>
            <person name="Hu Z."/>
            <person name="Wang H."/>
            <person name="Luo H."/>
        </authorList>
    </citation>
    <scope>NUCLEOTIDE SEQUENCE</scope>
    <source>
        <strain evidence="3 5">CC28-63</strain>
        <strain evidence="2">CC28-69</strain>
    </source>
</reference>
<evidence type="ECO:0000313" key="4">
    <source>
        <dbReference type="Proteomes" id="UP000755667"/>
    </source>
</evidence>